<evidence type="ECO:0000313" key="3">
    <source>
        <dbReference type="Proteomes" id="UP001164803"/>
    </source>
</evidence>
<dbReference type="PANTHER" id="PTHR18964:SF149">
    <property type="entry name" value="BIFUNCTIONAL UDP-N-ACETYLGLUCOSAMINE 2-EPIMERASE_N-ACETYLMANNOSAMINE KINASE"/>
    <property type="match status" value="1"/>
</dbReference>
<dbReference type="Pfam" id="PF00480">
    <property type="entry name" value="ROK"/>
    <property type="match status" value="1"/>
</dbReference>
<sequence length="316" mass="32673">MYSIGVDLGGTKILTGLVDHVGVIYNTVERSTKAEDGPEAVIERIARSIEEVTETVSINEICGIGIGAPGPLDSLTGVVLSPPNLPGWDNIPLRQRIEERFGIPTFLENDANVAALAEHRFGAGRGVDDMVYITVSTGIGAGLILGGRLYGGAGGFAGEIGHIVVDANGRPCVCGNRGCLEAVASGTAIGRKAEQVFNRPVSAKEVAAMAATGNPEARAIFDEAIHYLGMGLVSIVNLFNPSKIVIGGGVSRIGDAMFHPLSRKVKERAFPAPAAMVDIVPAQLGPNSGLLGGAALPLTQQAGSKKAESVLKGEFV</sequence>
<reference evidence="2" key="1">
    <citation type="submission" date="2022-08" db="EMBL/GenBank/DDBJ databases">
        <title>Alicyclobacillus dauci DSM2870, complete genome.</title>
        <authorList>
            <person name="Wang Q."/>
            <person name="Cai R."/>
            <person name="Wang Z."/>
        </authorList>
    </citation>
    <scope>NUCLEOTIDE SEQUENCE</scope>
    <source>
        <strain evidence="2">DSM 28700</strain>
    </source>
</reference>
<dbReference type="InterPro" id="IPR049874">
    <property type="entry name" value="ROK_cs"/>
</dbReference>
<dbReference type="PROSITE" id="PS01125">
    <property type="entry name" value="ROK"/>
    <property type="match status" value="1"/>
</dbReference>
<comment type="similarity">
    <text evidence="1">Belongs to the ROK (NagC/XylR) family.</text>
</comment>
<dbReference type="PANTHER" id="PTHR18964">
    <property type="entry name" value="ROK (REPRESSOR, ORF, KINASE) FAMILY"/>
    <property type="match status" value="1"/>
</dbReference>
<gene>
    <name evidence="2" type="ORF">NZD86_06670</name>
</gene>
<dbReference type="RefSeq" id="WP_268045723.1">
    <property type="nucleotide sequence ID" value="NZ_CP104064.1"/>
</dbReference>
<dbReference type="EMBL" id="CP104064">
    <property type="protein sequence ID" value="WAH38163.1"/>
    <property type="molecule type" value="Genomic_DNA"/>
</dbReference>
<dbReference type="InterPro" id="IPR000600">
    <property type="entry name" value="ROK"/>
</dbReference>
<keyword evidence="3" id="KW-1185">Reference proteome</keyword>
<dbReference type="SUPFAM" id="SSF53067">
    <property type="entry name" value="Actin-like ATPase domain"/>
    <property type="match status" value="1"/>
</dbReference>
<evidence type="ECO:0000313" key="2">
    <source>
        <dbReference type="EMBL" id="WAH38163.1"/>
    </source>
</evidence>
<protein>
    <submittedName>
        <fullName evidence="2">ROK family protein</fullName>
    </submittedName>
</protein>
<dbReference type="Gene3D" id="3.30.420.40">
    <property type="match status" value="2"/>
</dbReference>
<dbReference type="Proteomes" id="UP001164803">
    <property type="component" value="Chromosome"/>
</dbReference>
<evidence type="ECO:0000256" key="1">
    <source>
        <dbReference type="ARBA" id="ARBA00006479"/>
    </source>
</evidence>
<name>A0ABY6Z6L4_9BACL</name>
<organism evidence="2 3">
    <name type="scientific">Alicyclobacillus dauci</name>
    <dbReference type="NCBI Taxonomy" id="1475485"/>
    <lineage>
        <taxon>Bacteria</taxon>
        <taxon>Bacillati</taxon>
        <taxon>Bacillota</taxon>
        <taxon>Bacilli</taxon>
        <taxon>Bacillales</taxon>
        <taxon>Alicyclobacillaceae</taxon>
        <taxon>Alicyclobacillus</taxon>
    </lineage>
</organism>
<dbReference type="InterPro" id="IPR043129">
    <property type="entry name" value="ATPase_NBD"/>
</dbReference>
<proteinExistence type="inferred from homology"/>
<accession>A0ABY6Z6L4</accession>
<dbReference type="CDD" id="cd24068">
    <property type="entry name" value="ASKHA_NBD_ROK_FnNanK-like"/>
    <property type="match status" value="1"/>
</dbReference>